<evidence type="ECO:0000313" key="3">
    <source>
        <dbReference type="EMBL" id="QHT77918.1"/>
    </source>
</evidence>
<organism evidence="3">
    <name type="scientific">viral metagenome</name>
    <dbReference type="NCBI Taxonomy" id="1070528"/>
    <lineage>
        <taxon>unclassified sequences</taxon>
        <taxon>metagenomes</taxon>
        <taxon>organismal metagenomes</taxon>
    </lineage>
</organism>
<dbReference type="GO" id="GO:0005524">
    <property type="term" value="F:ATP binding"/>
    <property type="evidence" value="ECO:0007669"/>
    <property type="project" value="InterPro"/>
</dbReference>
<name>A0A6C0HBF2_9ZZZZ</name>
<dbReference type="CDD" id="cd18785">
    <property type="entry name" value="SF2_C"/>
    <property type="match status" value="1"/>
</dbReference>
<dbReference type="SUPFAM" id="SSF52540">
    <property type="entry name" value="P-loop containing nucleoside triphosphate hydrolases"/>
    <property type="match status" value="2"/>
</dbReference>
<accession>A0A6C0HBF2</accession>
<evidence type="ECO:0000256" key="1">
    <source>
        <dbReference type="SAM" id="MobiDB-lite"/>
    </source>
</evidence>
<protein>
    <recommendedName>
        <fullName evidence="2">Helicase ATP-binding domain-containing protein</fullName>
    </recommendedName>
</protein>
<feature type="region of interest" description="Disordered" evidence="1">
    <location>
        <begin position="148"/>
        <end position="185"/>
    </location>
</feature>
<evidence type="ECO:0000259" key="2">
    <source>
        <dbReference type="PROSITE" id="PS51192"/>
    </source>
</evidence>
<feature type="compositionally biased region" description="Basic and acidic residues" evidence="1">
    <location>
        <begin position="11"/>
        <end position="24"/>
    </location>
</feature>
<feature type="domain" description="Helicase ATP-binding" evidence="2">
    <location>
        <begin position="394"/>
        <end position="492"/>
    </location>
</feature>
<dbReference type="PROSITE" id="PS51192">
    <property type="entry name" value="HELICASE_ATP_BIND_1"/>
    <property type="match status" value="1"/>
</dbReference>
<dbReference type="EMBL" id="MN739923">
    <property type="protein sequence ID" value="QHT77918.1"/>
    <property type="molecule type" value="Genomic_DNA"/>
</dbReference>
<dbReference type="Gene3D" id="3.40.50.10810">
    <property type="entry name" value="Tandem AAA-ATPase domain"/>
    <property type="match status" value="1"/>
</dbReference>
<dbReference type="Pfam" id="PF00176">
    <property type="entry name" value="SNF2-rel_dom"/>
    <property type="match status" value="1"/>
</dbReference>
<sequence length="1398" mass="161534">MSTKKIYCPDGMRRNPKTGECEPKKAKKTRKKKESILQQMTNNPIVTSISSIASNVVSEIAELHPVNINTNAPDPLYNAIVTPNIAPLKTSKRVVINDNSDLLEMSVQELRDTLSVLLNQPTGKKSSGKFTTKATLREEIIRLRGLQQSQSVQTLSPEPPIENETPVQEHPVQEPPVQETLPEKEGVTEDTLVSLQREGASEGTVGSLEEKEGVVGETLVSLLPTLDDPNFNEKIALRKEFNDTKYDGKIRDIKTFSNKLCNTDFELSSHQLFVKNFLSLNTPYNSLLLYHGLGTGKTCSAIGIAEEMRSYMKQVGVTHKILIIASPNVQNNFRTQFFDETKLKQENGLWSLNTCIGDALLREINPTNLTDIPKEKVISQMNAILNNYYSFMGYTEFANFIERHTNVPEDSGLDATKLRIKKIQKVFNHRLVIIDEVHNIRNTDDNKNKRIAMLLMEVAKHSDGLRLLLLSATPMYNNYKEIIWLVNLMNANDKRPTIKEDQVFDKEGNFIPSQTINGELMEGGRELLERKLIGYVSYVRGENPYTFPYRIYPVDFAPEHMIVTSNYPKKQMNEKEITEPLQHIPVYTSQIGEYQQTGYDFIMNNLRNRSSQMYNKTGKLITLPNFENLDAFGYTLLQIPLEALNIVYPNPKMDSILEQETQPMDENQNNEIIDNMIGKQGLANIMTYKTITVPNALRYDFEYNPGVIENYGRIFHREHIGKYSNKISTICDCIRNSTGVVMVYSQYIDGGIVPIALALEEMGFTRYGAETYTKPLFKTPPTEAIDSVTLLPRSQYTGSQFRQAKYVILSGDKHFSPNNSKDIKYISRPENKNGELVKVILISKAASEGLDFKNIRQCHILEPWYNMNRVEQIIGRSVRNLSHCQLPFEERNVELYLHTTLPRNDEEPADLYVYRLAEKKAFQIGNVTRVLKQNAVDCLLNIEQTNFTIEKLNSIAENQNIQIHLSSGKTIDYKIGDRPYTDICDYMDNCAFQCSPHIDITSKPIVKDTYNTEYMKTNYHMILKRIRQLFKDQSFYRKDHLINGINIVKPYPIEQIYYTLTQMIDNKTEYLIDKYGRMGVLINNGDYYAFQPVEITNENASIFERDVPVDYKDEFLRVEVPKVVTMIQKAEETKIVKSVEDILREIDDNLNIAFSKEGVTFESRDTNWFKHSTFVYADLLERFNIPHDFIRKYYVYHYLDNLEYSEKYLLIQKIYSEKKAENTEIDNIITSYFHEKILDYAGKKALVLANKNEYKILIQSDELLTLWNEARPTERHEINSIINDKYIIEKSEFNDIIGFMELFKDREMTFKIKDMKQKRNNKGSRCDNLGNSQIIKYLNEIIGGEPVYDNADIKDNYTKISLCVLTEILLRYYDETKRNGNRWFFNIEQAMIREVSKL</sequence>
<dbReference type="InterPro" id="IPR000330">
    <property type="entry name" value="SNF2_N"/>
</dbReference>
<dbReference type="Pfam" id="PF00271">
    <property type="entry name" value="Helicase_C"/>
    <property type="match status" value="1"/>
</dbReference>
<dbReference type="InterPro" id="IPR027417">
    <property type="entry name" value="P-loop_NTPase"/>
</dbReference>
<feature type="region of interest" description="Disordered" evidence="1">
    <location>
        <begin position="1"/>
        <end position="32"/>
    </location>
</feature>
<reference evidence="3" key="1">
    <citation type="journal article" date="2020" name="Nature">
        <title>Giant virus diversity and host interactions through global metagenomics.</title>
        <authorList>
            <person name="Schulz F."/>
            <person name="Roux S."/>
            <person name="Paez-Espino D."/>
            <person name="Jungbluth S."/>
            <person name="Walsh D.A."/>
            <person name="Denef V.J."/>
            <person name="McMahon K.D."/>
            <person name="Konstantinidis K.T."/>
            <person name="Eloe-Fadrosh E.A."/>
            <person name="Kyrpides N.C."/>
            <person name="Woyke T."/>
        </authorList>
    </citation>
    <scope>NUCLEOTIDE SEQUENCE</scope>
    <source>
        <strain evidence="3">GVMAG-M-3300023179-90</strain>
    </source>
</reference>
<proteinExistence type="predicted"/>
<dbReference type="InterPro" id="IPR014001">
    <property type="entry name" value="Helicase_ATP-bd"/>
</dbReference>
<feature type="compositionally biased region" description="Low complexity" evidence="1">
    <location>
        <begin position="166"/>
        <end position="179"/>
    </location>
</feature>
<dbReference type="Gene3D" id="3.40.50.300">
    <property type="entry name" value="P-loop containing nucleotide triphosphate hydrolases"/>
    <property type="match status" value="1"/>
</dbReference>
<dbReference type="InterPro" id="IPR001650">
    <property type="entry name" value="Helicase_C-like"/>
</dbReference>
<dbReference type="InterPro" id="IPR038718">
    <property type="entry name" value="SNF2-like_sf"/>
</dbReference>